<dbReference type="KEGG" id="csto:CGC58_05260"/>
<protein>
    <recommendedName>
        <fullName evidence="3">SMI1/KNR4 family protein</fullName>
    </recommendedName>
</protein>
<dbReference type="OrthoDB" id="1148421at2"/>
<reference evidence="2" key="1">
    <citation type="submission" date="2017-06" db="EMBL/GenBank/DDBJ databases">
        <title>Capnocytophaga spp. assemblies.</title>
        <authorList>
            <person name="Gulvik C.A."/>
        </authorList>
    </citation>
    <scope>NUCLEOTIDE SEQUENCE [LARGE SCALE GENOMIC DNA]</scope>
    <source>
        <strain evidence="2">H2177</strain>
    </source>
</reference>
<accession>A0A250FVP0</accession>
<dbReference type="EMBL" id="CP022387">
    <property type="protein sequence ID" value="ATA89180.1"/>
    <property type="molecule type" value="Genomic_DNA"/>
</dbReference>
<organism evidence="1 2">
    <name type="scientific">Capnocytophaga stomatis</name>
    <dbReference type="NCBI Taxonomy" id="1848904"/>
    <lineage>
        <taxon>Bacteria</taxon>
        <taxon>Pseudomonadati</taxon>
        <taxon>Bacteroidota</taxon>
        <taxon>Flavobacteriia</taxon>
        <taxon>Flavobacteriales</taxon>
        <taxon>Flavobacteriaceae</taxon>
        <taxon>Capnocytophaga</taxon>
    </lineage>
</organism>
<dbReference type="InterPro" id="IPR037883">
    <property type="entry name" value="Knr4/Smi1-like_sf"/>
</dbReference>
<evidence type="ECO:0008006" key="3">
    <source>
        <dbReference type="Google" id="ProtNLM"/>
    </source>
</evidence>
<sequence>MVTIHLGRNLPKEYLDFIANYKKQDFWLTMYPNTENQFSEEVEIWTESQLFSRTYDKNNADYQWLSASELDFSLIDFREDVCRITPEEVESGFVIGSLNAGFIFLNLHDGSVWLWYDDMFCEKQADSFTEFQKLLTSEPIDDDFEDEEQRET</sequence>
<dbReference type="SUPFAM" id="SSF160631">
    <property type="entry name" value="SMI1/KNR4-like"/>
    <property type="match status" value="1"/>
</dbReference>
<dbReference type="Proteomes" id="UP000217348">
    <property type="component" value="Chromosome"/>
</dbReference>
<proteinExistence type="predicted"/>
<gene>
    <name evidence="1" type="ORF">CGC58_05260</name>
</gene>
<evidence type="ECO:0000313" key="2">
    <source>
        <dbReference type="Proteomes" id="UP000217348"/>
    </source>
</evidence>
<name>A0A250FVP0_9FLAO</name>
<dbReference type="RefSeq" id="WP_095895622.1">
    <property type="nucleotide sequence ID" value="NZ_CP022387.1"/>
</dbReference>
<dbReference type="AlphaFoldDB" id="A0A250FVP0"/>
<evidence type="ECO:0000313" key="1">
    <source>
        <dbReference type="EMBL" id="ATA89180.1"/>
    </source>
</evidence>